<feature type="chain" id="PRO_5012573951" description="Cytochrome c domain-containing protein" evidence="5">
    <location>
        <begin position="19"/>
        <end position="139"/>
    </location>
</feature>
<evidence type="ECO:0000256" key="2">
    <source>
        <dbReference type="ARBA" id="ARBA00022723"/>
    </source>
</evidence>
<dbReference type="PROSITE" id="PS51007">
    <property type="entry name" value="CYTC"/>
    <property type="match status" value="1"/>
</dbReference>
<evidence type="ECO:0000256" key="1">
    <source>
        <dbReference type="ARBA" id="ARBA00022617"/>
    </source>
</evidence>
<keyword evidence="5" id="KW-0732">Signal</keyword>
<evidence type="ECO:0000313" key="7">
    <source>
        <dbReference type="EMBL" id="OQP60865.1"/>
    </source>
</evidence>
<dbReference type="InterPro" id="IPR051459">
    <property type="entry name" value="Cytochrome_c-type_DH"/>
</dbReference>
<keyword evidence="1 4" id="KW-0349">Heme</keyword>
<dbReference type="PANTHER" id="PTHR35008:SF8">
    <property type="entry name" value="ALCOHOL DEHYDROGENASE CYTOCHROME C SUBUNIT"/>
    <property type="match status" value="1"/>
</dbReference>
<dbReference type="InterPro" id="IPR036909">
    <property type="entry name" value="Cyt_c-like_dom_sf"/>
</dbReference>
<dbReference type="Proteomes" id="UP000192276">
    <property type="component" value="Unassembled WGS sequence"/>
</dbReference>
<dbReference type="GO" id="GO:0046872">
    <property type="term" value="F:metal ion binding"/>
    <property type="evidence" value="ECO:0007669"/>
    <property type="project" value="UniProtKB-KW"/>
</dbReference>
<feature type="signal peptide" evidence="5">
    <location>
        <begin position="1"/>
        <end position="18"/>
    </location>
</feature>
<dbReference type="EMBL" id="LWBP01000145">
    <property type="protein sequence ID" value="OQP60865.1"/>
    <property type="molecule type" value="Genomic_DNA"/>
</dbReference>
<comment type="caution">
    <text evidence="7">The sequence shown here is derived from an EMBL/GenBank/DDBJ whole genome shotgun (WGS) entry which is preliminary data.</text>
</comment>
<keyword evidence="8" id="KW-1185">Reference proteome</keyword>
<keyword evidence="2 4" id="KW-0479">Metal-binding</keyword>
<keyword evidence="3 4" id="KW-0408">Iron</keyword>
<dbReference type="InterPro" id="IPR009056">
    <property type="entry name" value="Cyt_c-like_dom"/>
</dbReference>
<dbReference type="Pfam" id="PF00034">
    <property type="entry name" value="Cytochrom_C"/>
    <property type="match status" value="1"/>
</dbReference>
<accession>A0A1V9FR74</accession>
<feature type="domain" description="Cytochrome c" evidence="6">
    <location>
        <begin position="28"/>
        <end position="119"/>
    </location>
</feature>
<dbReference type="GO" id="GO:0009055">
    <property type="term" value="F:electron transfer activity"/>
    <property type="evidence" value="ECO:0007669"/>
    <property type="project" value="InterPro"/>
</dbReference>
<protein>
    <recommendedName>
        <fullName evidence="6">Cytochrome c domain-containing protein</fullName>
    </recommendedName>
</protein>
<evidence type="ECO:0000256" key="3">
    <source>
        <dbReference type="ARBA" id="ARBA00023004"/>
    </source>
</evidence>
<dbReference type="PANTHER" id="PTHR35008">
    <property type="entry name" value="BLL4482 PROTEIN-RELATED"/>
    <property type="match status" value="1"/>
</dbReference>
<organism evidence="7 8">
    <name type="scientific">Niastella populi</name>
    <dbReference type="NCBI Taxonomy" id="550983"/>
    <lineage>
        <taxon>Bacteria</taxon>
        <taxon>Pseudomonadati</taxon>
        <taxon>Bacteroidota</taxon>
        <taxon>Chitinophagia</taxon>
        <taxon>Chitinophagales</taxon>
        <taxon>Chitinophagaceae</taxon>
        <taxon>Niastella</taxon>
    </lineage>
</organism>
<dbReference type="GO" id="GO:0020037">
    <property type="term" value="F:heme binding"/>
    <property type="evidence" value="ECO:0007669"/>
    <property type="project" value="InterPro"/>
</dbReference>
<evidence type="ECO:0000256" key="4">
    <source>
        <dbReference type="PROSITE-ProRule" id="PRU00433"/>
    </source>
</evidence>
<dbReference type="AlphaFoldDB" id="A0A1V9FR74"/>
<gene>
    <name evidence="7" type="ORF">A4R26_19835</name>
</gene>
<evidence type="ECO:0000313" key="8">
    <source>
        <dbReference type="Proteomes" id="UP000192276"/>
    </source>
</evidence>
<evidence type="ECO:0000256" key="5">
    <source>
        <dbReference type="SAM" id="SignalP"/>
    </source>
</evidence>
<dbReference type="STRING" id="550983.A4R26_19835"/>
<reference evidence="8" key="1">
    <citation type="submission" date="2016-04" db="EMBL/GenBank/DDBJ databases">
        <authorList>
            <person name="Chen L."/>
            <person name="Zhuang W."/>
            <person name="Wang G."/>
        </authorList>
    </citation>
    <scope>NUCLEOTIDE SEQUENCE [LARGE SCALE GENOMIC DNA]</scope>
    <source>
        <strain evidence="8">208</strain>
    </source>
</reference>
<evidence type="ECO:0000259" key="6">
    <source>
        <dbReference type="PROSITE" id="PS51007"/>
    </source>
</evidence>
<name>A0A1V9FR74_9BACT</name>
<proteinExistence type="predicted"/>
<dbReference type="SUPFAM" id="SSF46626">
    <property type="entry name" value="Cytochrome c"/>
    <property type="match status" value="1"/>
</dbReference>
<dbReference type="OrthoDB" id="9811395at2"/>
<sequence length="139" mass="15068">MKKVIPAVFVFIFATAFAIQQQPAGLKAAIARGKTVYENACLACHQQDGSGVPNMNPPLAKTKWVLGDKKALTKIILKGLQGGEIEIDGDTFHNPMPPQESVLNDQEIADVLTYVRNSFGNKASMVTMAEVKALRAKLK</sequence>
<dbReference type="Gene3D" id="1.10.760.10">
    <property type="entry name" value="Cytochrome c-like domain"/>
    <property type="match status" value="1"/>
</dbReference>
<dbReference type="RefSeq" id="WP_081164323.1">
    <property type="nucleotide sequence ID" value="NZ_LWBP01000145.1"/>
</dbReference>